<dbReference type="Proteomes" id="UP001064048">
    <property type="component" value="Chromosome 17"/>
</dbReference>
<protein>
    <submittedName>
        <fullName evidence="1">Uncharacterized protein</fullName>
    </submittedName>
</protein>
<evidence type="ECO:0000313" key="2">
    <source>
        <dbReference type="Proteomes" id="UP001064048"/>
    </source>
</evidence>
<dbReference type="EMBL" id="CM046117">
    <property type="protein sequence ID" value="KAI8436838.1"/>
    <property type="molecule type" value="Genomic_DNA"/>
</dbReference>
<reference evidence="1 2" key="1">
    <citation type="journal article" date="2022" name="Genome Biol. Evol.">
        <title>The Spruce Budworm Genome: Reconstructing the Evolutionary History of Antifreeze Proteins.</title>
        <authorList>
            <person name="Beliveau C."/>
            <person name="Gagne P."/>
            <person name="Picq S."/>
            <person name="Vernygora O."/>
            <person name="Keeling C.I."/>
            <person name="Pinkney K."/>
            <person name="Doucet D."/>
            <person name="Wen F."/>
            <person name="Johnston J.S."/>
            <person name="Maaroufi H."/>
            <person name="Boyle B."/>
            <person name="Laroche J."/>
            <person name="Dewar K."/>
            <person name="Juretic N."/>
            <person name="Blackburn G."/>
            <person name="Nisole A."/>
            <person name="Brunet B."/>
            <person name="Brandao M."/>
            <person name="Lumley L."/>
            <person name="Duan J."/>
            <person name="Quan G."/>
            <person name="Lucarotti C.J."/>
            <person name="Roe A.D."/>
            <person name="Sperling F.A.H."/>
            <person name="Levesque R.C."/>
            <person name="Cusson M."/>
        </authorList>
    </citation>
    <scope>NUCLEOTIDE SEQUENCE [LARGE SCALE GENOMIC DNA]</scope>
    <source>
        <strain evidence="1">Glfc:IPQL:Cfum</strain>
    </source>
</reference>
<gene>
    <name evidence="1" type="ORF">MSG28_010292</name>
</gene>
<comment type="caution">
    <text evidence="1">The sequence shown here is derived from an EMBL/GenBank/DDBJ whole genome shotgun (WGS) entry which is preliminary data.</text>
</comment>
<sequence length="142" mass="16513">MMDNYLSYQCLSEDWEKMYTVTPHQKGVEAVPVVKQRCQANARERDRTQNSVNMAFNTLRLLIPTEPPDRKLSKIEILRLAGSYITHLDNQLYTGDVEQPCLQTKDGDNRSTSLCTFCWSAVKKDVSRKRKTFTYFELLVLQ</sequence>
<name>A0ACC0KKL5_CHOFU</name>
<organism evidence="1 2">
    <name type="scientific">Choristoneura fumiferana</name>
    <name type="common">Spruce budworm moth</name>
    <name type="synonym">Archips fumiferana</name>
    <dbReference type="NCBI Taxonomy" id="7141"/>
    <lineage>
        <taxon>Eukaryota</taxon>
        <taxon>Metazoa</taxon>
        <taxon>Ecdysozoa</taxon>
        <taxon>Arthropoda</taxon>
        <taxon>Hexapoda</taxon>
        <taxon>Insecta</taxon>
        <taxon>Pterygota</taxon>
        <taxon>Neoptera</taxon>
        <taxon>Endopterygota</taxon>
        <taxon>Lepidoptera</taxon>
        <taxon>Glossata</taxon>
        <taxon>Ditrysia</taxon>
        <taxon>Tortricoidea</taxon>
        <taxon>Tortricidae</taxon>
        <taxon>Tortricinae</taxon>
        <taxon>Choristoneura</taxon>
    </lineage>
</organism>
<keyword evidence="2" id="KW-1185">Reference proteome</keyword>
<accession>A0ACC0KKL5</accession>
<proteinExistence type="predicted"/>
<evidence type="ECO:0000313" key="1">
    <source>
        <dbReference type="EMBL" id="KAI8436838.1"/>
    </source>
</evidence>